<dbReference type="VEuPathDB" id="TriTrypDB:TcBrA4_0074940"/>
<keyword evidence="2" id="KW-0862">Zinc</keyword>
<keyword evidence="2" id="KW-0479">Metal-binding</keyword>
<dbReference type="AlphaFoldDB" id="A0A2V2X1I0"/>
<dbReference type="Proteomes" id="UP000246078">
    <property type="component" value="Unassembled WGS sequence"/>
</dbReference>
<evidence type="ECO:0000313" key="5">
    <source>
        <dbReference type="EMBL" id="PWV14342.1"/>
    </source>
</evidence>
<dbReference type="GO" id="GO:0007131">
    <property type="term" value="P:reciprocal meiotic recombination"/>
    <property type="evidence" value="ECO:0007669"/>
    <property type="project" value="InterPro"/>
</dbReference>
<dbReference type="PANTHER" id="PTHR22663">
    <property type="entry name" value="RING FINGER PROTEIN NARYA-RELATED"/>
    <property type="match status" value="1"/>
</dbReference>
<name>A0A2V2X1I0_TRYCR</name>
<dbReference type="VEuPathDB" id="TriTrypDB:ECC02_004288"/>
<feature type="compositionally biased region" description="Low complexity" evidence="3">
    <location>
        <begin position="136"/>
        <end position="145"/>
    </location>
</feature>
<feature type="compositionally biased region" description="Low complexity" evidence="3">
    <location>
        <begin position="227"/>
        <end position="241"/>
    </location>
</feature>
<dbReference type="GO" id="GO:0000795">
    <property type="term" value="C:synaptonemal complex"/>
    <property type="evidence" value="ECO:0007669"/>
    <property type="project" value="InterPro"/>
</dbReference>
<dbReference type="SUPFAM" id="SSF57850">
    <property type="entry name" value="RING/U-box"/>
    <property type="match status" value="1"/>
</dbReference>
<proteinExistence type="predicted"/>
<organism evidence="5 6">
    <name type="scientific">Trypanosoma cruzi</name>
    <dbReference type="NCBI Taxonomy" id="5693"/>
    <lineage>
        <taxon>Eukaryota</taxon>
        <taxon>Discoba</taxon>
        <taxon>Euglenozoa</taxon>
        <taxon>Kinetoplastea</taxon>
        <taxon>Metakinetoplastina</taxon>
        <taxon>Trypanosomatida</taxon>
        <taxon>Trypanosomatidae</taxon>
        <taxon>Trypanosoma</taxon>
        <taxon>Schizotrypanum</taxon>
    </lineage>
</organism>
<keyword evidence="2" id="KW-0863">Zinc-finger</keyword>
<dbReference type="GO" id="GO:0008270">
    <property type="term" value="F:zinc ion binding"/>
    <property type="evidence" value="ECO:0007669"/>
    <property type="project" value="UniProtKB-KW"/>
</dbReference>
<evidence type="ECO:0000256" key="3">
    <source>
        <dbReference type="SAM" id="MobiDB-lite"/>
    </source>
</evidence>
<protein>
    <recommendedName>
        <fullName evidence="4">RING-type domain-containing protein</fullName>
    </recommendedName>
</protein>
<accession>A0A2V2X1I0</accession>
<reference evidence="5 6" key="1">
    <citation type="journal article" date="2018" name="Microb. Genom.">
        <title>Expanding an expanded genome: long-read sequencing of Trypanosoma cruzi.</title>
        <authorList>
            <person name="Berna L."/>
            <person name="Rodriguez M."/>
            <person name="Chiribao M.L."/>
            <person name="Parodi-Talice A."/>
            <person name="Pita S."/>
            <person name="Rijo G."/>
            <person name="Alvarez-Valin F."/>
            <person name="Robello C."/>
        </authorList>
    </citation>
    <scope>NUCLEOTIDE SEQUENCE [LARGE SCALE GENOMIC DNA]</scope>
    <source>
        <strain evidence="5 6">TCC</strain>
    </source>
</reference>
<sequence>MPFRPSCIICCSDCDTDGLFTSCQHFLCTRCTARYPPGQCPRCRKPCKAVKAGAALPKEVQERMAQDPQRLLTFATQTLEFQRRQEQQTLQRLREIVTTLNQSNRSMASQISAAKTERENLLNRIKRLQGQIYAQQQQQQQQQQQMTQRTADSHIAGDNSGVTYGSGGQRMSSRAMPVFLQNGVVPSPNNAAICGWLSSPAVGSRATTPLGWSQSKRPRDDGHHTPNSSSSNNNNNNNNNHNSDDVSGAGSGELARFRLATPAITLRNALPGMRDAAPVHQMDCAAAMSAPKQLKSLLCRGP</sequence>
<dbReference type="VEuPathDB" id="TriTrypDB:C3747_37g228"/>
<dbReference type="VEuPathDB" id="TriTrypDB:TCDM_07753"/>
<dbReference type="GO" id="GO:0007129">
    <property type="term" value="P:homologous chromosome pairing at meiosis"/>
    <property type="evidence" value="ECO:0007669"/>
    <property type="project" value="TreeGrafter"/>
</dbReference>
<feature type="domain" description="RING-type" evidence="4">
    <location>
        <begin position="7"/>
        <end position="44"/>
    </location>
</feature>
<feature type="region of interest" description="Disordered" evidence="3">
    <location>
        <begin position="136"/>
        <end position="170"/>
    </location>
</feature>
<dbReference type="InterPro" id="IPR042123">
    <property type="entry name" value="Zip3/RNF212-like"/>
</dbReference>
<dbReference type="VEuPathDB" id="TriTrypDB:TcG_05379"/>
<dbReference type="VEuPathDB" id="TriTrypDB:BCY84_05163"/>
<keyword evidence="1" id="KW-0469">Meiosis</keyword>
<dbReference type="VEuPathDB" id="TriTrypDB:TCSYLVIO_002165"/>
<dbReference type="GO" id="GO:0016925">
    <property type="term" value="P:protein sumoylation"/>
    <property type="evidence" value="ECO:0007669"/>
    <property type="project" value="TreeGrafter"/>
</dbReference>
<evidence type="ECO:0000256" key="1">
    <source>
        <dbReference type="ARBA" id="ARBA00023254"/>
    </source>
</evidence>
<comment type="caution">
    <text evidence="5">The sequence shown here is derived from an EMBL/GenBank/DDBJ whole genome shotgun (WGS) entry which is preliminary data.</text>
</comment>
<evidence type="ECO:0000313" key="6">
    <source>
        <dbReference type="Proteomes" id="UP000246078"/>
    </source>
</evidence>
<dbReference type="PANTHER" id="PTHR22663:SF17">
    <property type="entry name" value="RING FINGER PROTEIN NARYA-RELATED"/>
    <property type="match status" value="1"/>
</dbReference>
<dbReference type="VEuPathDB" id="TriTrypDB:TcCLB.506227.205"/>
<dbReference type="InterPro" id="IPR001841">
    <property type="entry name" value="Znf_RING"/>
</dbReference>
<dbReference type="VEuPathDB" id="TriTrypDB:Tc_MARK_1375"/>
<dbReference type="EMBL" id="PRFC01000037">
    <property type="protein sequence ID" value="PWV14342.1"/>
    <property type="molecule type" value="Genomic_DNA"/>
</dbReference>
<dbReference type="GO" id="GO:0019789">
    <property type="term" value="F:SUMO transferase activity"/>
    <property type="evidence" value="ECO:0007669"/>
    <property type="project" value="InterPro"/>
</dbReference>
<dbReference type="VEuPathDB" id="TriTrypDB:TcYC6_0101650"/>
<evidence type="ECO:0000256" key="2">
    <source>
        <dbReference type="PROSITE-ProRule" id="PRU00175"/>
    </source>
</evidence>
<feature type="region of interest" description="Disordered" evidence="3">
    <location>
        <begin position="203"/>
        <end position="250"/>
    </location>
</feature>
<dbReference type="VEuPathDB" id="TriTrypDB:C4B63_51g184"/>
<gene>
    <name evidence="5" type="ORF">C3747_37g228</name>
</gene>
<dbReference type="PROSITE" id="PS50089">
    <property type="entry name" value="ZF_RING_2"/>
    <property type="match status" value="1"/>
</dbReference>
<evidence type="ECO:0000259" key="4">
    <source>
        <dbReference type="PROSITE" id="PS50089"/>
    </source>
</evidence>
<feature type="compositionally biased region" description="Polar residues" evidence="3">
    <location>
        <begin position="205"/>
        <end position="215"/>
    </location>
</feature>